<feature type="domain" description="Glyoxalase/fosfomycin resistance/dioxygenase" evidence="2">
    <location>
        <begin position="10"/>
        <end position="120"/>
    </location>
</feature>
<comment type="caution">
    <text evidence="3">The sequence shown here is derived from an EMBL/GenBank/DDBJ whole genome shotgun (WGS) entry which is preliminary data.</text>
</comment>
<reference evidence="3 4" key="1">
    <citation type="submission" date="2018-02" db="EMBL/GenBank/DDBJ databases">
        <title>Five New Genomes of Indian Photorhabdus Isolates TSA.</title>
        <authorList>
            <person name="Dubay B."/>
            <person name="Somvanshi V.S."/>
        </authorList>
    </citation>
    <scope>NUCLEOTIDE SEQUENCE [LARGE SCALE GENOMIC DNA]</scope>
    <source>
        <strain evidence="3 4">H1</strain>
    </source>
</reference>
<sequence>MEKIMIDFKGLGHINIVVDDMMAAIDFYKNLFGAIPRQFFPHFKNKGFAKSAGFIDNPEQIDVSMAFLEIPGARVFIELMEYHHPTGAKMVEIKEANDIGGIGHICLRIQNIDSVFEYIKNFPDVRLINSSPLYKPYKIDEITSDEFMFFNEEDEKNSVLKQKTCEIMGKIRYFYFIDKYNIQWEFEQGHDDIGTD</sequence>
<dbReference type="GO" id="GO:0046872">
    <property type="term" value="F:metal ion binding"/>
    <property type="evidence" value="ECO:0007669"/>
    <property type="project" value="UniProtKB-KW"/>
</dbReference>
<evidence type="ECO:0000313" key="3">
    <source>
        <dbReference type="EMBL" id="PQQ29736.1"/>
    </source>
</evidence>
<dbReference type="SUPFAM" id="SSF54593">
    <property type="entry name" value="Glyoxalase/Bleomycin resistance protein/Dihydroxybiphenyl dioxygenase"/>
    <property type="match status" value="1"/>
</dbReference>
<evidence type="ECO:0000256" key="1">
    <source>
        <dbReference type="ARBA" id="ARBA00022723"/>
    </source>
</evidence>
<proteinExistence type="predicted"/>
<dbReference type="InterPro" id="IPR004360">
    <property type="entry name" value="Glyas_Fos-R_dOase_dom"/>
</dbReference>
<dbReference type="InterPro" id="IPR029068">
    <property type="entry name" value="Glyas_Bleomycin-R_OHBP_Dase"/>
</dbReference>
<keyword evidence="1" id="KW-0479">Metal-binding</keyword>
<dbReference type="EMBL" id="PUWT01000002">
    <property type="protein sequence ID" value="PQQ29736.1"/>
    <property type="molecule type" value="Genomic_DNA"/>
</dbReference>
<dbReference type="GO" id="GO:0004493">
    <property type="term" value="F:methylmalonyl-CoA epimerase activity"/>
    <property type="evidence" value="ECO:0007669"/>
    <property type="project" value="TreeGrafter"/>
</dbReference>
<dbReference type="AlphaFoldDB" id="A0A2S8Q9F1"/>
<evidence type="ECO:0000313" key="4">
    <source>
        <dbReference type="Proteomes" id="UP000239550"/>
    </source>
</evidence>
<dbReference type="Gene3D" id="3.10.180.10">
    <property type="entry name" value="2,3-Dihydroxybiphenyl 1,2-Dioxygenase, domain 1"/>
    <property type="match status" value="1"/>
</dbReference>
<organism evidence="3 4">
    <name type="scientific">Photorhabdus hindustanensis</name>
    <dbReference type="NCBI Taxonomy" id="2918802"/>
    <lineage>
        <taxon>Bacteria</taxon>
        <taxon>Pseudomonadati</taxon>
        <taxon>Pseudomonadota</taxon>
        <taxon>Gammaproteobacteria</taxon>
        <taxon>Enterobacterales</taxon>
        <taxon>Morganellaceae</taxon>
        <taxon>Photorhabdus</taxon>
    </lineage>
</organism>
<gene>
    <name evidence="3" type="ORF">C6H66_01075</name>
</gene>
<evidence type="ECO:0000259" key="2">
    <source>
        <dbReference type="Pfam" id="PF00903"/>
    </source>
</evidence>
<accession>A0A2S8Q9F1</accession>
<dbReference type="InterPro" id="IPR051785">
    <property type="entry name" value="MMCE/EMCE_epimerase"/>
</dbReference>
<dbReference type="PANTHER" id="PTHR43048">
    <property type="entry name" value="METHYLMALONYL-COA EPIMERASE"/>
    <property type="match status" value="1"/>
</dbReference>
<dbReference type="GO" id="GO:0046491">
    <property type="term" value="P:L-methylmalonyl-CoA metabolic process"/>
    <property type="evidence" value="ECO:0007669"/>
    <property type="project" value="TreeGrafter"/>
</dbReference>
<name>A0A2S8Q9F1_9GAMM</name>
<dbReference type="Pfam" id="PF00903">
    <property type="entry name" value="Glyoxalase"/>
    <property type="match status" value="1"/>
</dbReference>
<dbReference type="PANTHER" id="PTHR43048:SF3">
    <property type="entry name" value="METHYLMALONYL-COA EPIMERASE, MITOCHONDRIAL"/>
    <property type="match status" value="1"/>
</dbReference>
<protein>
    <submittedName>
        <fullName evidence="3">Bleomycin resistance protein</fullName>
    </submittedName>
</protein>
<dbReference type="Proteomes" id="UP000239550">
    <property type="component" value="Unassembled WGS sequence"/>
</dbReference>
<keyword evidence="4" id="KW-1185">Reference proteome</keyword>